<dbReference type="GO" id="GO:0004364">
    <property type="term" value="F:glutathione transferase activity"/>
    <property type="evidence" value="ECO:0007669"/>
    <property type="project" value="TreeGrafter"/>
</dbReference>
<dbReference type="SFLD" id="SFLDG00358">
    <property type="entry name" value="Main_(cytGST)"/>
    <property type="match status" value="1"/>
</dbReference>
<dbReference type="GO" id="GO:0006749">
    <property type="term" value="P:glutathione metabolic process"/>
    <property type="evidence" value="ECO:0007669"/>
    <property type="project" value="TreeGrafter"/>
</dbReference>
<dbReference type="InterPro" id="IPR036249">
    <property type="entry name" value="Thioredoxin-like_sf"/>
</dbReference>
<dbReference type="Gene3D" id="1.20.1050.10">
    <property type="match status" value="1"/>
</dbReference>
<dbReference type="PROSITE" id="PS50404">
    <property type="entry name" value="GST_NTER"/>
    <property type="match status" value="1"/>
</dbReference>
<dbReference type="InterPro" id="IPR040079">
    <property type="entry name" value="Glutathione_S-Trfase"/>
</dbReference>
<accession>A0A5P9JTT8</accession>
<dbReference type="FunFam" id="1.20.1050.10:FF:000007">
    <property type="entry name" value="Glutathione S-transferase 1-1"/>
    <property type="match status" value="1"/>
</dbReference>
<dbReference type="InterPro" id="IPR004045">
    <property type="entry name" value="Glutathione_S-Trfase_N"/>
</dbReference>
<name>A0A5P9JTT8_9CUCU</name>
<dbReference type="SUPFAM" id="SSF52833">
    <property type="entry name" value="Thioredoxin-like"/>
    <property type="match status" value="1"/>
</dbReference>
<dbReference type="InterPro" id="IPR010987">
    <property type="entry name" value="Glutathione-S-Trfase_C-like"/>
</dbReference>
<dbReference type="Gene3D" id="3.40.30.10">
    <property type="entry name" value="Glutaredoxin"/>
    <property type="match status" value="1"/>
</dbReference>
<dbReference type="InterPro" id="IPR004046">
    <property type="entry name" value="GST_C"/>
</dbReference>
<dbReference type="PANTHER" id="PTHR43969:SF9">
    <property type="entry name" value="GLUTATHIONE S TRANSFERASE D10, ISOFORM A-RELATED"/>
    <property type="match status" value="1"/>
</dbReference>
<dbReference type="PROSITE" id="PS50405">
    <property type="entry name" value="GST_CTER"/>
    <property type="match status" value="1"/>
</dbReference>
<keyword evidence="4" id="KW-0808">Transferase</keyword>
<evidence type="ECO:0000313" key="4">
    <source>
        <dbReference type="EMBL" id="QFU14635.1"/>
    </source>
</evidence>
<evidence type="ECO:0000259" key="3">
    <source>
        <dbReference type="PROSITE" id="PS50405"/>
    </source>
</evidence>
<feature type="domain" description="GST C-terminal" evidence="3">
    <location>
        <begin position="90"/>
        <end position="221"/>
    </location>
</feature>
<proteinExistence type="evidence at transcript level"/>
<organism evidence="4">
    <name type="scientific">Dendroctonus armandi</name>
    <dbReference type="NCBI Taxonomy" id="77159"/>
    <lineage>
        <taxon>Eukaryota</taxon>
        <taxon>Metazoa</taxon>
        <taxon>Ecdysozoa</taxon>
        <taxon>Arthropoda</taxon>
        <taxon>Hexapoda</taxon>
        <taxon>Insecta</taxon>
        <taxon>Pterygota</taxon>
        <taxon>Neoptera</taxon>
        <taxon>Endopterygota</taxon>
        <taxon>Coleoptera</taxon>
        <taxon>Polyphaga</taxon>
        <taxon>Cucujiformia</taxon>
        <taxon>Curculionidae</taxon>
        <taxon>Scolytinae</taxon>
        <taxon>Dendroctonus</taxon>
    </lineage>
</organism>
<evidence type="ECO:0000256" key="1">
    <source>
        <dbReference type="ARBA" id="ARBA00011738"/>
    </source>
</evidence>
<evidence type="ECO:0000259" key="2">
    <source>
        <dbReference type="PROSITE" id="PS50404"/>
    </source>
</evidence>
<dbReference type="SFLD" id="SFLDS00019">
    <property type="entry name" value="Glutathione_Transferase_(cytos"/>
    <property type="match status" value="1"/>
</dbReference>
<dbReference type="PANTHER" id="PTHR43969">
    <property type="entry name" value="GLUTATHIONE S TRANSFERASE D10, ISOFORM A-RELATED"/>
    <property type="match status" value="1"/>
</dbReference>
<dbReference type="Pfam" id="PF13417">
    <property type="entry name" value="GST_N_3"/>
    <property type="match status" value="1"/>
</dbReference>
<dbReference type="InterPro" id="IPR036282">
    <property type="entry name" value="Glutathione-S-Trfase_C_sf"/>
</dbReference>
<protein>
    <submittedName>
        <fullName evidence="4">Glutathione S-transferase GSTe7</fullName>
    </submittedName>
</protein>
<feature type="domain" description="GST N-terminal" evidence="2">
    <location>
        <begin position="1"/>
        <end position="82"/>
    </location>
</feature>
<dbReference type="Pfam" id="PF14497">
    <property type="entry name" value="GST_C_3"/>
    <property type="match status" value="1"/>
</dbReference>
<dbReference type="SUPFAM" id="SSF47616">
    <property type="entry name" value="GST C-terminal domain-like"/>
    <property type="match status" value="1"/>
</dbReference>
<comment type="subunit">
    <text evidence="1">Homodimer.</text>
</comment>
<dbReference type="EMBL" id="MK796855">
    <property type="protein sequence ID" value="QFU14635.1"/>
    <property type="molecule type" value="mRNA"/>
</dbReference>
<dbReference type="AlphaFoldDB" id="A0A5P9JTT8"/>
<dbReference type="FunFam" id="3.40.30.10:FF:000034">
    <property type="entry name" value="glutathione S-transferase 1"/>
    <property type="match status" value="1"/>
</dbReference>
<reference evidence="4" key="1">
    <citation type="submission" date="2019-04" db="EMBL/GenBank/DDBJ databases">
        <authorList>
            <person name="Gao H."/>
        </authorList>
    </citation>
    <scope>NUCLEOTIDE SEQUENCE</scope>
</reference>
<sequence>MTPKVYGIYGSPPFGAVLMCADALKIKIDIEIVDVLGKAHLKEDFLQKNPQHTVPLLDDDGFLLADSHVINAYLVGTYGSKNDPLYPKDDVKRRALIDHRMYLDCGIIAARGFVITRPLGLHGIQPVQSSFDDLKEAFVILDRQIKQENSKYIVGNQLSIADFSITSSVTCWGVFVNNWETEFPNIKAYIDRMKKEPWFKVHTEGINAFQRFTTAKLKVPL</sequence>